<keyword evidence="1" id="KW-0784">Thiamine biosynthesis</keyword>
<evidence type="ECO:0000313" key="4">
    <source>
        <dbReference type="Proteomes" id="UP000037997"/>
    </source>
</evidence>
<dbReference type="PANTHER" id="PTHR30270">
    <property type="entry name" value="THIAMINE-MONOPHOSPHATE KINASE"/>
    <property type="match status" value="1"/>
</dbReference>
<accession>A0A0N0LSX6</accession>
<dbReference type="Gene3D" id="3.30.1330.10">
    <property type="entry name" value="PurM-like, N-terminal domain"/>
    <property type="match status" value="1"/>
</dbReference>
<dbReference type="Pfam" id="PF00586">
    <property type="entry name" value="AIRS"/>
    <property type="match status" value="1"/>
</dbReference>
<dbReference type="InterPro" id="IPR006283">
    <property type="entry name" value="ThiL-like"/>
</dbReference>
<evidence type="ECO:0000259" key="2">
    <source>
        <dbReference type="Pfam" id="PF00586"/>
    </source>
</evidence>
<dbReference type="InterPro" id="IPR036921">
    <property type="entry name" value="PurM-like_N_sf"/>
</dbReference>
<comment type="caution">
    <text evidence="3">The sequence shown here is derived from an EMBL/GenBank/DDBJ whole genome shotgun (WGS) entry which is preliminary data.</text>
</comment>
<keyword evidence="3" id="KW-0808">Transferase</keyword>
<sequence length="286" mass="32616">MQDREKAFIKTLAQSKSTFGIGDDGVLLGDFVVANDAFFEGVHFKREWGSLESLIQKSFLVNLSDIYAMNAIPKYALLTLCIPKDFKEARELARVFSRVAEKFGVKIVGGDTIVGEKLQIALTILGEKQKKTLFRKKIQKGDFLAYLSPRSPLNLAPKQAFGKNLRALKYALRFNQISKNSRFECPLVYPKMIFAFNDIAKAGMDISDGIFVELGRLGQINKVDFELLKPKGEWFYSPEEYQMLYALSAKNLKKAQNLAKKFRHHLVIFARAKRGKYQSLKKNWHC</sequence>
<gene>
    <name evidence="3" type="ORF">HPU229334_09275</name>
</gene>
<dbReference type="Proteomes" id="UP000037997">
    <property type="component" value="Unassembled WGS sequence"/>
</dbReference>
<evidence type="ECO:0000256" key="1">
    <source>
        <dbReference type="ARBA" id="ARBA00022977"/>
    </source>
</evidence>
<reference evidence="3 4" key="1">
    <citation type="submission" date="2014-06" db="EMBL/GenBank/DDBJ databases">
        <title>Helicobacter pullorum isolates in fresh chicken meat - phenotypic and genotypic features.</title>
        <authorList>
            <person name="Borges V."/>
            <person name="Santos A."/>
            <person name="Correia C.B."/>
            <person name="Saraiva M."/>
            <person name="Menard A."/>
            <person name="Vieira L."/>
            <person name="Sampaio D.A."/>
            <person name="Gomes J.P."/>
            <person name="Oleastro M."/>
        </authorList>
    </citation>
    <scope>NUCLEOTIDE SEQUENCE [LARGE SCALE GENOMIC DNA]</scope>
    <source>
        <strain evidence="3 4">229334/12</strain>
    </source>
</reference>
<dbReference type="SUPFAM" id="SSF55326">
    <property type="entry name" value="PurM N-terminal domain-like"/>
    <property type="match status" value="1"/>
</dbReference>
<keyword evidence="3" id="KW-0418">Kinase</keyword>
<organism evidence="3 4">
    <name type="scientific">Helicobacter pullorum</name>
    <dbReference type="NCBI Taxonomy" id="35818"/>
    <lineage>
        <taxon>Bacteria</taxon>
        <taxon>Pseudomonadati</taxon>
        <taxon>Campylobacterota</taxon>
        <taxon>Epsilonproteobacteria</taxon>
        <taxon>Campylobacterales</taxon>
        <taxon>Helicobacteraceae</taxon>
        <taxon>Helicobacter</taxon>
    </lineage>
</organism>
<dbReference type="PATRIC" id="fig|35818.11.peg.1832"/>
<feature type="domain" description="PurM-like N-terminal" evidence="2">
    <location>
        <begin position="23"/>
        <end position="126"/>
    </location>
</feature>
<protein>
    <submittedName>
        <fullName evidence="3">Thiamine monophosphate kinase</fullName>
    </submittedName>
</protein>
<name>A0A0N0LSX6_9HELI</name>
<dbReference type="GO" id="GO:0009228">
    <property type="term" value="P:thiamine biosynthetic process"/>
    <property type="evidence" value="ECO:0007669"/>
    <property type="project" value="UniProtKB-KW"/>
</dbReference>
<dbReference type="NCBIfam" id="NF004354">
    <property type="entry name" value="PRK05731.2-3"/>
    <property type="match status" value="1"/>
</dbReference>
<evidence type="ECO:0000313" key="3">
    <source>
        <dbReference type="EMBL" id="KPH55288.1"/>
    </source>
</evidence>
<dbReference type="RefSeq" id="WP_054198305.1">
    <property type="nucleotide sequence ID" value="NZ_FZMV01000007.1"/>
</dbReference>
<proteinExistence type="predicted"/>
<dbReference type="STRING" id="35818.HPU229336_03745"/>
<dbReference type="EMBL" id="JNOC01000048">
    <property type="protein sequence ID" value="KPH55288.1"/>
    <property type="molecule type" value="Genomic_DNA"/>
</dbReference>
<dbReference type="InterPro" id="IPR016188">
    <property type="entry name" value="PurM-like_N"/>
</dbReference>
<dbReference type="GO" id="GO:0009030">
    <property type="term" value="F:thiamine-phosphate kinase activity"/>
    <property type="evidence" value="ECO:0007669"/>
    <property type="project" value="InterPro"/>
</dbReference>
<dbReference type="PANTHER" id="PTHR30270:SF0">
    <property type="entry name" value="THIAMINE-MONOPHOSPHATE KINASE"/>
    <property type="match status" value="1"/>
</dbReference>
<dbReference type="AlphaFoldDB" id="A0A0N0LSX6"/>